<evidence type="ECO:0000313" key="5">
    <source>
        <dbReference type="Proteomes" id="UP001213000"/>
    </source>
</evidence>
<keyword evidence="5" id="KW-1185">Reference proteome</keyword>
<evidence type="ECO:0000259" key="3">
    <source>
        <dbReference type="Pfam" id="PF24883"/>
    </source>
</evidence>
<sequence>MSVYQHVGWEHGELVDALLFSFPPSLPSPLPSPPPSSQPAYPLLPNARMPLLHTRYFFAKLSHYFARFFGRSQQGANASNIDTPGPQLSTSSDPLPWTQHLATTTARASGGLLPAADSLNAPHRMSPSSSVSHSPQSTPQPTGTLSPVAHSLSLMHHPLTATPLPLHTDALPVASVDLPPDRHTLSLPEACSHEAQPPSLPQCSTISLPVDPYVSAHRTSNQAQGSQTISSAQVTNIASPSPVNTYLSGAMTDPLCNSFVPPDIDPLHVNSSHHQSPTATSLPIGVNHPTEPQMLVFQHPPSMDHTPSSSSLPQSREPRMFDHTHNLTFNHTQFINNAQLVAPTGSGLKTLYEHSMPDGFHNLAACFPPARCHLETQRDYIDRICNQWALGKLDPEKFVMWLHGPFGIGKTAVAQSSAEELEAINKLLATLFFSHSNANHDDPRCVFPSLAYQIATVCKSLAALVDARI</sequence>
<evidence type="ECO:0000256" key="2">
    <source>
        <dbReference type="SAM" id="MobiDB-lite"/>
    </source>
</evidence>
<feature type="domain" description="Nephrocystin 3-like N-terminal" evidence="3">
    <location>
        <begin position="396"/>
        <end position="463"/>
    </location>
</feature>
<evidence type="ECO:0000256" key="1">
    <source>
        <dbReference type="ARBA" id="ARBA00022737"/>
    </source>
</evidence>
<protein>
    <recommendedName>
        <fullName evidence="3">Nephrocystin 3-like N-terminal domain-containing protein</fullName>
    </recommendedName>
</protein>
<feature type="compositionally biased region" description="Low complexity" evidence="2">
    <location>
        <begin position="126"/>
        <end position="147"/>
    </location>
</feature>
<dbReference type="InterPro" id="IPR027417">
    <property type="entry name" value="P-loop_NTPase"/>
</dbReference>
<proteinExistence type="predicted"/>
<comment type="caution">
    <text evidence="4">The sequence shown here is derived from an EMBL/GenBank/DDBJ whole genome shotgun (WGS) entry which is preliminary data.</text>
</comment>
<dbReference type="Proteomes" id="UP001213000">
    <property type="component" value="Unassembled WGS sequence"/>
</dbReference>
<name>A0AAD5YLT1_9AGAR</name>
<dbReference type="InterPro" id="IPR056884">
    <property type="entry name" value="NPHP3-like_N"/>
</dbReference>
<organism evidence="4 5">
    <name type="scientific">Leucocoprinus birnbaumii</name>
    <dbReference type="NCBI Taxonomy" id="56174"/>
    <lineage>
        <taxon>Eukaryota</taxon>
        <taxon>Fungi</taxon>
        <taxon>Dikarya</taxon>
        <taxon>Basidiomycota</taxon>
        <taxon>Agaricomycotina</taxon>
        <taxon>Agaricomycetes</taxon>
        <taxon>Agaricomycetidae</taxon>
        <taxon>Agaricales</taxon>
        <taxon>Agaricineae</taxon>
        <taxon>Agaricaceae</taxon>
        <taxon>Leucocoprinus</taxon>
    </lineage>
</organism>
<dbReference type="AlphaFoldDB" id="A0AAD5YLT1"/>
<dbReference type="SUPFAM" id="SSF52540">
    <property type="entry name" value="P-loop containing nucleoside triphosphate hydrolases"/>
    <property type="match status" value="1"/>
</dbReference>
<reference evidence="4" key="1">
    <citation type="submission" date="2022-07" db="EMBL/GenBank/DDBJ databases">
        <title>Genome Sequence of Leucocoprinus birnbaumii.</title>
        <authorList>
            <person name="Buettner E."/>
        </authorList>
    </citation>
    <scope>NUCLEOTIDE SEQUENCE</scope>
    <source>
        <strain evidence="4">VT141</strain>
    </source>
</reference>
<dbReference type="Pfam" id="PF24883">
    <property type="entry name" value="NPHP3_N"/>
    <property type="match status" value="1"/>
</dbReference>
<gene>
    <name evidence="4" type="ORF">NP233_g10856</name>
</gene>
<keyword evidence="1" id="KW-0677">Repeat</keyword>
<accession>A0AAD5YLT1</accession>
<dbReference type="EMBL" id="JANIEX010001179">
    <property type="protein sequence ID" value="KAJ3560410.1"/>
    <property type="molecule type" value="Genomic_DNA"/>
</dbReference>
<feature type="region of interest" description="Disordered" evidence="2">
    <location>
        <begin position="112"/>
        <end position="148"/>
    </location>
</feature>
<evidence type="ECO:0000313" key="4">
    <source>
        <dbReference type="EMBL" id="KAJ3560410.1"/>
    </source>
</evidence>